<accession>A0A660KPJ3</accession>
<dbReference type="InterPro" id="IPR004265">
    <property type="entry name" value="Dirigent"/>
</dbReference>
<comment type="similarity">
    <text evidence="1 4">Belongs to the plant dirigent protein family.</text>
</comment>
<proteinExistence type="inferred from homology"/>
<dbReference type="Pfam" id="PF03018">
    <property type="entry name" value="Dirigent"/>
    <property type="match status" value="1"/>
</dbReference>
<dbReference type="PANTHER" id="PTHR21495">
    <property type="entry name" value="NUCLEOPORIN-RELATED"/>
    <property type="match status" value="1"/>
</dbReference>
<gene>
    <name evidence="5" type="ORF">FH972_010860</name>
</gene>
<dbReference type="Gene3D" id="2.40.480.10">
    <property type="entry name" value="Allene oxide cyclase-like"/>
    <property type="match status" value="1"/>
</dbReference>
<dbReference type="InterPro" id="IPR044859">
    <property type="entry name" value="Allene_oxi_cyc_Dirigent"/>
</dbReference>
<dbReference type="AlphaFoldDB" id="A0A660KPJ3"/>
<sequence length="199" mass="21746">MACFLTFITTLYSILIIFSASLNTISGAFIEEFSEAIAIKREEKMSQSHLHFFFHDILSGKHPTAVRIAGPPESTLANFGTTMMIDDALTEGPEPTSKLVGRAQGFYSMAAQNDVALLMVMNFAFMEDKYNGSSISMLGRNSVFDDVREMPIVGGSGLFRNARGYALAHTNWVDPNTGDAIVEYDVYVSNFELGAGLAT</sequence>
<protein>
    <recommendedName>
        <fullName evidence="4">Dirigent protein</fullName>
    </recommendedName>
</protein>
<dbReference type="GO" id="GO:0048046">
    <property type="term" value="C:apoplast"/>
    <property type="evidence" value="ECO:0007669"/>
    <property type="project" value="UniProtKB-SubCell"/>
</dbReference>
<comment type="function">
    <text evidence="4">Dirigent proteins impart stereoselectivity on the phenoxy radical-coupling reaction, yielding optically active lignans from two molecules of coniferyl alcohol in the biosynthesis of lignans, flavonolignans, and alkaloids and thus plays a central role in plant secondary metabolism.</text>
</comment>
<name>A0A660KPJ3_9ROSI</name>
<evidence type="ECO:0000256" key="2">
    <source>
        <dbReference type="ARBA" id="ARBA00011738"/>
    </source>
</evidence>
<keyword evidence="6" id="KW-1185">Reference proteome</keyword>
<evidence type="ECO:0000256" key="4">
    <source>
        <dbReference type="RuleBase" id="RU363099"/>
    </source>
</evidence>
<dbReference type="GO" id="GO:0009699">
    <property type="term" value="P:phenylpropanoid biosynthetic process"/>
    <property type="evidence" value="ECO:0007669"/>
    <property type="project" value="UniProtKB-ARBA"/>
</dbReference>
<comment type="subunit">
    <text evidence="2 4">Homodimer.</text>
</comment>
<organism evidence="5 6">
    <name type="scientific">Carpinus fangiana</name>
    <dbReference type="NCBI Taxonomy" id="176857"/>
    <lineage>
        <taxon>Eukaryota</taxon>
        <taxon>Viridiplantae</taxon>
        <taxon>Streptophyta</taxon>
        <taxon>Embryophyta</taxon>
        <taxon>Tracheophyta</taxon>
        <taxon>Spermatophyta</taxon>
        <taxon>Magnoliopsida</taxon>
        <taxon>eudicotyledons</taxon>
        <taxon>Gunneridae</taxon>
        <taxon>Pentapetalae</taxon>
        <taxon>rosids</taxon>
        <taxon>fabids</taxon>
        <taxon>Fagales</taxon>
        <taxon>Betulaceae</taxon>
        <taxon>Carpinus</taxon>
    </lineage>
</organism>
<evidence type="ECO:0000313" key="6">
    <source>
        <dbReference type="Proteomes" id="UP000327013"/>
    </source>
</evidence>
<reference evidence="5 6" key="1">
    <citation type="submission" date="2019-06" db="EMBL/GenBank/DDBJ databases">
        <title>A chromosomal-level reference genome of Carpinus fangiana (Coryloideae, Betulaceae).</title>
        <authorList>
            <person name="Yang X."/>
            <person name="Wang Z."/>
            <person name="Zhang L."/>
            <person name="Hao G."/>
            <person name="Liu J."/>
            <person name="Yang Y."/>
        </authorList>
    </citation>
    <scope>NUCLEOTIDE SEQUENCE [LARGE SCALE GENOMIC DNA]</scope>
    <source>
        <strain evidence="5">Cfa_2016G</strain>
        <tissue evidence="5">Leaf</tissue>
    </source>
</reference>
<comment type="subcellular location">
    <subcellularLocation>
        <location evidence="4">Secreted</location>
        <location evidence="4">Extracellular space</location>
        <location evidence="4">Apoplast</location>
    </subcellularLocation>
</comment>
<dbReference type="OrthoDB" id="1864232at2759"/>
<evidence type="ECO:0000256" key="1">
    <source>
        <dbReference type="ARBA" id="ARBA00010746"/>
    </source>
</evidence>
<dbReference type="EMBL" id="CM017324">
    <property type="protein sequence ID" value="KAE8038337.1"/>
    <property type="molecule type" value="Genomic_DNA"/>
</dbReference>
<keyword evidence="4" id="KW-0052">Apoplast</keyword>
<dbReference type="Proteomes" id="UP000327013">
    <property type="component" value="Chromosome 4"/>
</dbReference>
<keyword evidence="3 4" id="KW-0964">Secreted</keyword>
<evidence type="ECO:0000256" key="3">
    <source>
        <dbReference type="ARBA" id="ARBA00022525"/>
    </source>
</evidence>
<evidence type="ECO:0000313" key="5">
    <source>
        <dbReference type="EMBL" id="KAE8038337.1"/>
    </source>
</evidence>